<feature type="region of interest" description="Disordered" evidence="1">
    <location>
        <begin position="1"/>
        <end position="60"/>
    </location>
</feature>
<feature type="compositionally biased region" description="Basic and acidic residues" evidence="1">
    <location>
        <begin position="1"/>
        <end position="17"/>
    </location>
</feature>
<gene>
    <name evidence="2" type="ORF">C2857_006344</name>
</gene>
<feature type="compositionally biased region" description="Polar residues" evidence="1">
    <location>
        <begin position="406"/>
        <end position="418"/>
    </location>
</feature>
<feature type="region of interest" description="Disordered" evidence="1">
    <location>
        <begin position="74"/>
        <end position="96"/>
    </location>
</feature>
<feature type="region of interest" description="Disordered" evidence="1">
    <location>
        <begin position="379"/>
        <end position="418"/>
    </location>
</feature>
<evidence type="ECO:0000256" key="1">
    <source>
        <dbReference type="SAM" id="MobiDB-lite"/>
    </source>
</evidence>
<reference evidence="2 3" key="1">
    <citation type="journal article" date="2018" name="PLoS Genet.">
        <title>Repeat elements organise 3D genome structure and mediate transcription in the filamentous fungus Epichloe festucae.</title>
        <authorList>
            <person name="Winter D.J."/>
            <person name="Ganley A.R.D."/>
            <person name="Young C.A."/>
            <person name="Liachko I."/>
            <person name="Schardl C.L."/>
            <person name="Dupont P.Y."/>
            <person name="Berry D."/>
            <person name="Ram A."/>
            <person name="Scott B."/>
            <person name="Cox M.P."/>
        </authorList>
    </citation>
    <scope>NUCLEOTIDE SEQUENCE [LARGE SCALE GENOMIC DNA]</scope>
    <source>
        <strain evidence="2 3">Fl1</strain>
    </source>
</reference>
<protein>
    <submittedName>
        <fullName evidence="2">Uncharacterized protein</fullName>
    </submittedName>
</protein>
<organism evidence="2 3">
    <name type="scientific">Epichloe festucae (strain Fl1)</name>
    <dbReference type="NCBI Taxonomy" id="877507"/>
    <lineage>
        <taxon>Eukaryota</taxon>
        <taxon>Fungi</taxon>
        <taxon>Dikarya</taxon>
        <taxon>Ascomycota</taxon>
        <taxon>Pezizomycotina</taxon>
        <taxon>Sordariomycetes</taxon>
        <taxon>Hypocreomycetidae</taxon>
        <taxon>Hypocreales</taxon>
        <taxon>Clavicipitaceae</taxon>
        <taxon>Epichloe</taxon>
    </lineage>
</organism>
<evidence type="ECO:0000313" key="3">
    <source>
        <dbReference type="Proteomes" id="UP000594364"/>
    </source>
</evidence>
<dbReference type="OrthoDB" id="4837923at2759"/>
<sequence>MAKDESKAMESRPKIETARASSASSSRLGNDRRAVTSSGDQCQEQQAHHSTKSQNTFKTDAMRQAEIRARAHLRKRRLHHASVTLAGESEPPKGKGSQMYFLSDGDIKDMVGIVMDTLRQSFVSLTCPRRVHGSGPGTKDDDPTTSGFEYGRTSITPRLSAAADPATTISLPRTVFSYTNWGGREFSTTGSRFDLSTKTTILSRGSVSEIVWAESPSSDVAEFRDSLSSAGLFEDGISQHCLTCHSLSKCVRCQKMIEAERTDSNCRFASLFPPSTNPALNKRVSRSTDDGSNITSFPELRPRQCTNDWLKPPVEIEQLLQTQSSNLYRRGVDAHSGLIPNSPESVWEQPLPLSVPCDDSVFSKNPLFSAGTCFQERRGTESSAGASGKHLGNSISSVSRGRRSSQIPTTNQSPWESQGQLFPHVLNKLRQNSQHSIREEGLHSREWGTWSPEPEMLLPLEPSQAANTRSRDSIIRERTLKRPTVDTSGIYEALTGSRMTKPKKRCATCSEDNRPHVCEDDLVSCT</sequence>
<feature type="compositionally biased region" description="Polar residues" evidence="1">
    <location>
        <begin position="35"/>
        <end position="45"/>
    </location>
</feature>
<dbReference type="AlphaFoldDB" id="A0A7S9KLJ7"/>
<evidence type="ECO:0000313" key="2">
    <source>
        <dbReference type="EMBL" id="QPG94542.1"/>
    </source>
</evidence>
<accession>A0A7S9KLJ7</accession>
<name>A0A7S9KLJ7_EPIFF</name>
<dbReference type="EMBL" id="CP031385">
    <property type="protein sequence ID" value="QPG94542.1"/>
    <property type="molecule type" value="Genomic_DNA"/>
</dbReference>
<keyword evidence="3" id="KW-1185">Reference proteome</keyword>
<proteinExistence type="predicted"/>
<feature type="compositionally biased region" description="Low complexity" evidence="1">
    <location>
        <begin position="18"/>
        <end position="27"/>
    </location>
</feature>
<dbReference type="Proteomes" id="UP000594364">
    <property type="component" value="Chromosome 1"/>
</dbReference>